<keyword evidence="4" id="KW-1185">Reference proteome</keyword>
<dbReference type="EMBL" id="VFYP01000006">
    <property type="protein sequence ID" value="TPP04987.1"/>
    <property type="molecule type" value="Genomic_DNA"/>
</dbReference>
<reference evidence="3 4" key="1">
    <citation type="submission" date="2019-06" db="EMBL/GenBank/DDBJ databases">
        <title>Rhizobium sp. CL12 isolated from roots of soybean.</title>
        <authorList>
            <person name="Wang C."/>
        </authorList>
    </citation>
    <scope>NUCLEOTIDE SEQUENCE [LARGE SCALE GENOMIC DNA]</scope>
    <source>
        <strain evidence="3 4">CL12</strain>
    </source>
</reference>
<comment type="caution">
    <text evidence="3">The sequence shown here is derived from an EMBL/GenBank/DDBJ whole genome shotgun (WGS) entry which is preliminary data.</text>
</comment>
<evidence type="ECO:0000259" key="2">
    <source>
        <dbReference type="Pfam" id="PF10137"/>
    </source>
</evidence>
<dbReference type="OrthoDB" id="8410164at2"/>
<organism evidence="3 4">
    <name type="scientific">Rhizobium glycinendophyticum</name>
    <dbReference type="NCBI Taxonomy" id="2589807"/>
    <lineage>
        <taxon>Bacteria</taxon>
        <taxon>Pseudomonadati</taxon>
        <taxon>Pseudomonadota</taxon>
        <taxon>Alphaproteobacteria</taxon>
        <taxon>Hyphomicrobiales</taxon>
        <taxon>Rhizobiaceae</taxon>
        <taxon>Rhizobium/Agrobacterium group</taxon>
        <taxon>Rhizobium</taxon>
    </lineage>
</organism>
<name>A0A504TU68_9HYPH</name>
<dbReference type="Pfam" id="PF10137">
    <property type="entry name" value="CAP12-PCTIR_TIR"/>
    <property type="match status" value="1"/>
</dbReference>
<dbReference type="SUPFAM" id="SSF52200">
    <property type="entry name" value="Toll/Interleukin receptor TIR domain"/>
    <property type="match status" value="1"/>
</dbReference>
<dbReference type="GO" id="GO:0004519">
    <property type="term" value="F:endonuclease activity"/>
    <property type="evidence" value="ECO:0007669"/>
    <property type="project" value="InterPro"/>
</dbReference>
<protein>
    <submittedName>
        <fullName evidence="3">TIR domain-containing protein</fullName>
    </submittedName>
</protein>
<proteinExistence type="predicted"/>
<evidence type="ECO:0000313" key="3">
    <source>
        <dbReference type="EMBL" id="TPP04987.1"/>
    </source>
</evidence>
<dbReference type="GO" id="GO:0003677">
    <property type="term" value="F:DNA binding"/>
    <property type="evidence" value="ECO:0007669"/>
    <property type="project" value="InterPro"/>
</dbReference>
<sequence>MARMETCFIAAPLGAKTEVIRDVLRQRGLSVLTYDDLLPGSHIQRSIVEMIQKADLFICVVPGSSSASSDLRNNVFFELGIAMGVGRQVLVFAPSSGEPLPSDLHGLLTVRASLQNRDAIDFAISQVLAAPPRSGTEHLPTSKPKEEHGLGDEADSLWADYLDVRDRRDGVGFEKLVARVIRKSGIDVLSETTSSDRGVDLAIWSDSFHGAMGNPLLIQLKLKLDNRAQFKRVSDQLASAARNANSTWSLLIYGDGPAAASHWAANPTVLVISMKDLLGEMRGVPFTDVVRGLRNRRVHGQI</sequence>
<evidence type="ECO:0000313" key="4">
    <source>
        <dbReference type="Proteomes" id="UP000316429"/>
    </source>
</evidence>
<accession>A0A504TU68</accession>
<dbReference type="AlphaFoldDB" id="A0A504TU68"/>
<dbReference type="Proteomes" id="UP000316429">
    <property type="component" value="Unassembled WGS sequence"/>
</dbReference>
<dbReference type="GO" id="GO:0009307">
    <property type="term" value="P:DNA restriction-modification system"/>
    <property type="evidence" value="ECO:0007669"/>
    <property type="project" value="InterPro"/>
</dbReference>
<feature type="domain" description="Restriction endonuclease type IV Mrr" evidence="1">
    <location>
        <begin position="169"/>
        <end position="278"/>
    </location>
</feature>
<dbReference type="InterPro" id="IPR035897">
    <property type="entry name" value="Toll_tir_struct_dom_sf"/>
</dbReference>
<dbReference type="InterPro" id="IPR007560">
    <property type="entry name" value="Restrct_endonuc_IV_Mrr"/>
</dbReference>
<dbReference type="Pfam" id="PF04471">
    <property type="entry name" value="Mrr_cat"/>
    <property type="match status" value="1"/>
</dbReference>
<dbReference type="InterPro" id="IPR019302">
    <property type="entry name" value="CAP12/PCTIR_TIR_dom"/>
</dbReference>
<feature type="domain" description="CD-NTase-associated protein 12/Pycsar effector protein TIR" evidence="2">
    <location>
        <begin position="20"/>
        <end position="111"/>
    </location>
</feature>
<dbReference type="RefSeq" id="WP_140831819.1">
    <property type="nucleotide sequence ID" value="NZ_VFYP01000006.1"/>
</dbReference>
<evidence type="ECO:0000259" key="1">
    <source>
        <dbReference type="Pfam" id="PF04471"/>
    </source>
</evidence>
<gene>
    <name evidence="3" type="ORF">FJQ55_21415</name>
</gene>